<keyword evidence="5 8" id="KW-0812">Transmembrane</keyword>
<evidence type="ECO:0000256" key="6">
    <source>
        <dbReference type="ARBA" id="ARBA00022989"/>
    </source>
</evidence>
<name>A0A1T4K959_9ACTN</name>
<keyword evidence="7 8" id="KW-0472">Membrane</keyword>
<evidence type="ECO:0000256" key="3">
    <source>
        <dbReference type="ARBA" id="ARBA00022448"/>
    </source>
</evidence>
<comment type="subcellular location">
    <subcellularLocation>
        <location evidence="1">Cell membrane</location>
        <topology evidence="1">Multi-pass membrane protein</topology>
    </subcellularLocation>
</comment>
<dbReference type="AlphaFoldDB" id="A0A1T4K959"/>
<dbReference type="SUPFAM" id="SSF144083">
    <property type="entry name" value="Magnesium transport protein CorA, transmembrane region"/>
    <property type="match status" value="1"/>
</dbReference>
<dbReference type="OrthoDB" id="9803416at2"/>
<dbReference type="GO" id="GO:0005886">
    <property type="term" value="C:plasma membrane"/>
    <property type="evidence" value="ECO:0007669"/>
    <property type="project" value="UniProtKB-SubCell"/>
</dbReference>
<dbReference type="PANTHER" id="PTHR46494:SF1">
    <property type="entry name" value="CORA FAMILY METAL ION TRANSPORTER (EUROFUNG)"/>
    <property type="match status" value="1"/>
</dbReference>
<dbReference type="InterPro" id="IPR045861">
    <property type="entry name" value="CorA_cytoplasmic_dom"/>
</dbReference>
<dbReference type="EMBL" id="FUWS01000001">
    <property type="protein sequence ID" value="SJZ38843.1"/>
    <property type="molecule type" value="Genomic_DNA"/>
</dbReference>
<evidence type="ECO:0000256" key="1">
    <source>
        <dbReference type="ARBA" id="ARBA00004651"/>
    </source>
</evidence>
<keyword evidence="10" id="KW-1185">Reference proteome</keyword>
<dbReference type="Pfam" id="PF01544">
    <property type="entry name" value="CorA"/>
    <property type="match status" value="1"/>
</dbReference>
<evidence type="ECO:0000313" key="9">
    <source>
        <dbReference type="EMBL" id="SJZ38843.1"/>
    </source>
</evidence>
<feature type="transmembrane region" description="Helical" evidence="8">
    <location>
        <begin position="295"/>
        <end position="315"/>
    </location>
</feature>
<dbReference type="GO" id="GO:0015095">
    <property type="term" value="F:magnesium ion transmembrane transporter activity"/>
    <property type="evidence" value="ECO:0007669"/>
    <property type="project" value="TreeGrafter"/>
</dbReference>
<evidence type="ECO:0000256" key="7">
    <source>
        <dbReference type="ARBA" id="ARBA00023136"/>
    </source>
</evidence>
<dbReference type="Gene3D" id="1.20.58.340">
    <property type="entry name" value="Magnesium transport protein CorA, transmembrane region"/>
    <property type="match status" value="2"/>
</dbReference>
<dbReference type="PANTHER" id="PTHR46494">
    <property type="entry name" value="CORA FAMILY METAL ION TRANSPORTER (EUROFUNG)"/>
    <property type="match status" value="1"/>
</dbReference>
<keyword evidence="6 8" id="KW-1133">Transmembrane helix</keyword>
<reference evidence="9 10" key="1">
    <citation type="submission" date="2017-02" db="EMBL/GenBank/DDBJ databases">
        <authorList>
            <person name="Peterson S.W."/>
        </authorList>
    </citation>
    <scope>NUCLEOTIDE SEQUENCE [LARGE SCALE GENOMIC DNA]</scope>
    <source>
        <strain evidence="9 10">DSM 45154</strain>
    </source>
</reference>
<evidence type="ECO:0000256" key="4">
    <source>
        <dbReference type="ARBA" id="ARBA00022475"/>
    </source>
</evidence>
<dbReference type="InterPro" id="IPR045863">
    <property type="entry name" value="CorA_TM1_TM2"/>
</dbReference>
<sequence>MPSTLLFHRGAKTVEAPSVADLTAPVADGSVLWIGLGPGETEGLVPLARRLGLPDEAVHDLLSPGRRMRLWRHGPDTALTGHLLVPREDGTSFARLSLLLFGDVLLTLWDDDHADPRPFLTDAADSPLLSRYGAAALLHTLLENTAAGYHEMALDIDERIDDVEELLFERDRPRSTLVQQRSYELRKRLTLLRRAMLPIQRALVGLSSSSAPAAVRDMERHYREVTLQLDATSDLMEALREMLASLLSADLNLQQKQLNVTMKKLTGWAAVIAVPTAVTSWYGMNVALPGQFALWGAYLANAVLVVSALLVYVSFRRRDWL</sequence>
<keyword evidence="4" id="KW-1003">Cell membrane</keyword>
<proteinExistence type="inferred from homology"/>
<dbReference type="GO" id="GO:0050897">
    <property type="term" value="F:cobalt ion binding"/>
    <property type="evidence" value="ECO:0007669"/>
    <property type="project" value="TreeGrafter"/>
</dbReference>
<protein>
    <submittedName>
        <fullName evidence="9">Magnesium transporter</fullName>
    </submittedName>
</protein>
<evidence type="ECO:0000256" key="5">
    <source>
        <dbReference type="ARBA" id="ARBA00022692"/>
    </source>
</evidence>
<dbReference type="SUPFAM" id="SSF143865">
    <property type="entry name" value="CorA soluble domain-like"/>
    <property type="match status" value="1"/>
</dbReference>
<comment type="similarity">
    <text evidence="2">Belongs to the CorA metal ion transporter (MIT) (TC 1.A.35) family.</text>
</comment>
<dbReference type="Proteomes" id="UP000190637">
    <property type="component" value="Unassembled WGS sequence"/>
</dbReference>
<keyword evidence="3" id="KW-0813">Transport</keyword>
<dbReference type="RefSeq" id="WP_078759677.1">
    <property type="nucleotide sequence ID" value="NZ_FUWS01000001.1"/>
</dbReference>
<accession>A0A1T4K959</accession>
<gene>
    <name evidence="9" type="ORF">SAMN02745673_00239</name>
</gene>
<dbReference type="GO" id="GO:0000287">
    <property type="term" value="F:magnesium ion binding"/>
    <property type="evidence" value="ECO:0007669"/>
    <property type="project" value="TreeGrafter"/>
</dbReference>
<dbReference type="InterPro" id="IPR002523">
    <property type="entry name" value="MgTranspt_CorA/ZnTranspt_ZntB"/>
</dbReference>
<feature type="transmembrane region" description="Helical" evidence="8">
    <location>
        <begin position="265"/>
        <end position="283"/>
    </location>
</feature>
<evidence type="ECO:0000256" key="8">
    <source>
        <dbReference type="SAM" id="Phobius"/>
    </source>
</evidence>
<dbReference type="GO" id="GO:0015087">
    <property type="term" value="F:cobalt ion transmembrane transporter activity"/>
    <property type="evidence" value="ECO:0007669"/>
    <property type="project" value="TreeGrafter"/>
</dbReference>
<organism evidence="9 10">
    <name type="scientific">Marinactinospora thermotolerans DSM 45154</name>
    <dbReference type="NCBI Taxonomy" id="1122192"/>
    <lineage>
        <taxon>Bacteria</taxon>
        <taxon>Bacillati</taxon>
        <taxon>Actinomycetota</taxon>
        <taxon>Actinomycetes</taxon>
        <taxon>Streptosporangiales</taxon>
        <taxon>Nocardiopsidaceae</taxon>
        <taxon>Marinactinospora</taxon>
    </lineage>
</organism>
<evidence type="ECO:0000256" key="2">
    <source>
        <dbReference type="ARBA" id="ARBA00009765"/>
    </source>
</evidence>
<evidence type="ECO:0000313" key="10">
    <source>
        <dbReference type="Proteomes" id="UP000190637"/>
    </source>
</evidence>